<dbReference type="Pfam" id="PF00078">
    <property type="entry name" value="RVT_1"/>
    <property type="match status" value="1"/>
</dbReference>
<dbReference type="Proteomes" id="UP000176897">
    <property type="component" value="Unassembled WGS sequence"/>
</dbReference>
<dbReference type="PANTHER" id="PTHR34047:SF8">
    <property type="entry name" value="PROTEIN YKFC"/>
    <property type="match status" value="1"/>
</dbReference>
<dbReference type="SUPFAM" id="SSF56672">
    <property type="entry name" value="DNA/RNA polymerases"/>
    <property type="match status" value="1"/>
</dbReference>
<organism evidence="2 3">
    <name type="scientific">Candidatus Uhrbacteria bacterium RIFCSPLOWO2_01_FULL_47_24</name>
    <dbReference type="NCBI Taxonomy" id="1802401"/>
    <lineage>
        <taxon>Bacteria</taxon>
        <taxon>Candidatus Uhriibacteriota</taxon>
    </lineage>
</organism>
<evidence type="ECO:0000313" key="2">
    <source>
        <dbReference type="EMBL" id="OGL81671.1"/>
    </source>
</evidence>
<dbReference type="STRING" id="1802401.A3B21_04440"/>
<evidence type="ECO:0000259" key="1">
    <source>
        <dbReference type="PROSITE" id="PS50878"/>
    </source>
</evidence>
<accession>A0A1F7UTP9</accession>
<evidence type="ECO:0000313" key="3">
    <source>
        <dbReference type="Proteomes" id="UP000176897"/>
    </source>
</evidence>
<name>A0A1F7UTP9_9BACT</name>
<dbReference type="PROSITE" id="PS50878">
    <property type="entry name" value="RT_POL"/>
    <property type="match status" value="1"/>
</dbReference>
<dbReference type="AlphaFoldDB" id="A0A1F7UTP9"/>
<dbReference type="InterPro" id="IPR000477">
    <property type="entry name" value="RT_dom"/>
</dbReference>
<dbReference type="InterPro" id="IPR043502">
    <property type="entry name" value="DNA/RNA_pol_sf"/>
</dbReference>
<reference evidence="2 3" key="1">
    <citation type="journal article" date="2016" name="Nat. Commun.">
        <title>Thousands of microbial genomes shed light on interconnected biogeochemical processes in an aquifer system.</title>
        <authorList>
            <person name="Anantharaman K."/>
            <person name="Brown C.T."/>
            <person name="Hug L.A."/>
            <person name="Sharon I."/>
            <person name="Castelle C.J."/>
            <person name="Probst A.J."/>
            <person name="Thomas B.C."/>
            <person name="Singh A."/>
            <person name="Wilkins M.J."/>
            <person name="Karaoz U."/>
            <person name="Brodie E.L."/>
            <person name="Williams K.H."/>
            <person name="Hubbard S.S."/>
            <person name="Banfield J.F."/>
        </authorList>
    </citation>
    <scope>NUCLEOTIDE SEQUENCE [LARGE SCALE GENOMIC DNA]</scope>
</reference>
<dbReference type="InterPro" id="IPR051083">
    <property type="entry name" value="GrpII_Intron_Splice-Mob/Def"/>
</dbReference>
<feature type="domain" description="Reverse transcriptase" evidence="1">
    <location>
        <begin position="76"/>
        <end position="324"/>
    </location>
</feature>
<dbReference type="EMBL" id="MGEJ01000003">
    <property type="protein sequence ID" value="OGL81671.1"/>
    <property type="molecule type" value="Genomic_DNA"/>
</dbReference>
<protein>
    <recommendedName>
        <fullName evidence="1">Reverse transcriptase domain-containing protein</fullName>
    </recommendedName>
</protein>
<dbReference type="CDD" id="cd01651">
    <property type="entry name" value="RT_G2_intron"/>
    <property type="match status" value="1"/>
</dbReference>
<gene>
    <name evidence="2" type="ORF">A3B21_04440</name>
</gene>
<dbReference type="PANTHER" id="PTHR34047">
    <property type="entry name" value="NUCLEAR INTRON MATURASE 1, MITOCHONDRIAL-RELATED"/>
    <property type="match status" value="1"/>
</dbReference>
<proteinExistence type="predicted"/>
<sequence>MSSVKIGISEAVGGGVRGNKRIVLTHSYDAIISLENLCLAWQEFIRGKRNKRDVQEFGYRLMNNIIALHEDLANKTYQHGGYHSFRICDPKPRHIHKASVRDRLLHHAIYRILYPFFDRTFTADSFSCRDDKGTHKALNRLSAMAYKVSCNHTRTCFVLKCDIRKFFASIEHAHLLGILQKYIPDQDIIWLLGQVVRSFHTPASICHARPDRASSLDPRFREDDAWDEDKTRRVGLPLGNLTSQLFANVYMNEFDHFVKHRIKAKHYIRYADDFVILHEDRQWLETQISSVEKFLQERLRLQLHPDKVTIKTFASGIDFLGWVHFTDHRVLRSTTRRRMMRRLRAHPAQETLQSYLGLLRHGNTFTIEQQVRMLHWLWGSDTLKAIYDLQHRRNYFKVSRYWGA</sequence>
<comment type="caution">
    <text evidence="2">The sequence shown here is derived from an EMBL/GenBank/DDBJ whole genome shotgun (WGS) entry which is preliminary data.</text>
</comment>